<dbReference type="AlphaFoldDB" id="A0A8J6DZJ9"/>
<evidence type="ECO:0000313" key="1">
    <source>
        <dbReference type="EMBL" id="KAG9393714.1"/>
    </source>
</evidence>
<keyword evidence="2" id="KW-1185">Reference proteome</keyword>
<proteinExistence type="predicted"/>
<dbReference type="PANTHER" id="PTHR31789:SF1">
    <property type="entry name" value="OS05G0482600 PROTEIN"/>
    <property type="match status" value="1"/>
</dbReference>
<protein>
    <submittedName>
        <fullName evidence="1">Uncharacterized protein</fullName>
    </submittedName>
</protein>
<gene>
    <name evidence="1" type="ORF">J8273_4833</name>
</gene>
<accession>A0A8J6DZJ9</accession>
<evidence type="ECO:0000313" key="2">
    <source>
        <dbReference type="Proteomes" id="UP000717585"/>
    </source>
</evidence>
<comment type="caution">
    <text evidence="1">The sequence shown here is derived from an EMBL/GenBank/DDBJ whole genome shotgun (WGS) entry which is preliminary data.</text>
</comment>
<dbReference type="PANTHER" id="PTHR31789">
    <property type="entry name" value="OS05G0482600 PROTEIN"/>
    <property type="match status" value="1"/>
</dbReference>
<dbReference type="Proteomes" id="UP000717585">
    <property type="component" value="Unassembled WGS sequence"/>
</dbReference>
<reference evidence="1" key="1">
    <citation type="submission" date="2021-05" db="EMBL/GenBank/DDBJ databases">
        <title>A free-living protist that lacks canonical eukaryotic 1 DNA replication and segregation systems.</title>
        <authorList>
            <person name="Salas-Leiva D.E."/>
            <person name="Tromer E.C."/>
            <person name="Curtis B.A."/>
            <person name="Jerlstrom-Hultqvist J."/>
            <person name="Kolisko M."/>
            <person name="Yi Z."/>
            <person name="Salas-Leiva J.S."/>
            <person name="Gallot-Lavallee L."/>
            <person name="Kops G.J.P.L."/>
            <person name="Archibald J.M."/>
            <person name="Simpson A.G.B."/>
            <person name="Roger A.J."/>
        </authorList>
    </citation>
    <scope>NUCLEOTIDE SEQUENCE</scope>
    <source>
        <strain evidence="1">BICM</strain>
    </source>
</reference>
<sequence length="446" mass="49365">MNAPSCNIVHGFQQMSLSIGNSHISAIQKTAVKNMVRRNQNRYQRVGYMDPFEPPSSVEFPYTEDDFRIRSMVHSVHFISGIIVITEANGVCAAYNRTTYRFLTFLCPKMNASVLEAFINPYSNEVVVIYTDTGHGPDRIFITAFAVDDIVRGEANPRPLFRRLNLRFPSYFEWSVESSAILIHDASFKRYVVFDMETYHPLFKFTQPPSDQVDSCDSIPQSSTRTIRDVRLSGMHILVIYTPTRILGGKLQPIRILTREGTEEQFLELKLWGDDTQIELLEYLDGVLLFRRRHGRLHTYSSQSPHGAIKLPQGSFRFAPLGLSRGVVGTGRDCRVVVPRSGRVVRTLPSSRGVTAAAGLYSLAGLGPDATITAASGISGRSGGFGGESCYVSTGLDELDSNAPDLDSLMSVVGAEQVMQVLFDEDSGTVFLAMATGSVMVHKVRG</sequence>
<dbReference type="EMBL" id="JAHDYR010000021">
    <property type="protein sequence ID" value="KAG9393714.1"/>
    <property type="molecule type" value="Genomic_DNA"/>
</dbReference>
<organism evidence="1 2">
    <name type="scientific">Carpediemonas membranifera</name>
    <dbReference type="NCBI Taxonomy" id="201153"/>
    <lineage>
        <taxon>Eukaryota</taxon>
        <taxon>Metamonada</taxon>
        <taxon>Carpediemonas-like organisms</taxon>
        <taxon>Carpediemonas</taxon>
    </lineage>
</organism>
<name>A0A8J6DZJ9_9EUKA</name>